<dbReference type="CDD" id="cd01586">
    <property type="entry name" value="AcnA_IRP"/>
    <property type="match status" value="1"/>
</dbReference>
<dbReference type="Pfam" id="PF00694">
    <property type="entry name" value="Aconitase_C"/>
    <property type="match status" value="1"/>
</dbReference>
<evidence type="ECO:0000256" key="14">
    <source>
        <dbReference type="ARBA" id="ARBA00023239"/>
    </source>
</evidence>
<comment type="function">
    <text evidence="3">Involved in the catabolism of short chain fatty acids (SCFA) via the tricarboxylic acid (TCA)(acetyl degradation route) and probably the 2-methylcitrate cycle I (propionate degradation route). Catalyzes the reversible isomerization of citrate to isocitrate via cis-aconitate. Could catalyze the hydration of 2-methyl-cis-aconitate to yield (2R,3S)-2-methylisocitrate. The apo form of AcnA functions as a RNA-binding regulatory protein.</text>
</comment>
<protein>
    <recommendedName>
        <fullName evidence="16">Aconitate hydratase</fullName>
        <shortName evidence="16">Aconitase</shortName>
        <ecNumber evidence="16">4.2.1.3</ecNumber>
    </recommendedName>
</protein>
<evidence type="ECO:0000256" key="8">
    <source>
        <dbReference type="ARBA" id="ARBA00022485"/>
    </source>
</evidence>
<keyword evidence="14 16" id="KW-0456">Lyase</keyword>
<feature type="domain" description="Aconitase/3-isopropylmalate dehydratase large subunit alpha/beta/alpha" evidence="17">
    <location>
        <begin position="72"/>
        <end position="562"/>
    </location>
</feature>
<dbReference type="PATRIC" id="fig|1088721.3.peg.1977"/>
<dbReference type="InterPro" id="IPR015931">
    <property type="entry name" value="Acnase/IPM_dHydase_lsu_aba_1/3"/>
</dbReference>
<name>G6ECC8_9SPHN</name>
<dbReference type="InterPro" id="IPR015928">
    <property type="entry name" value="Aconitase/3IPM_dehydase_swvl"/>
</dbReference>
<comment type="pathway">
    <text evidence="4">Carbohydrate metabolism; tricarboxylic acid cycle; isocitrate from oxaloacetate: step 2/2.</text>
</comment>
<dbReference type="FunFam" id="3.20.19.10:FF:000001">
    <property type="entry name" value="Aconitate hydratase"/>
    <property type="match status" value="1"/>
</dbReference>
<comment type="caution">
    <text evidence="19">The sequence shown here is derived from an EMBL/GenBank/DDBJ whole genome shotgun (WGS) entry which is preliminary data.</text>
</comment>
<dbReference type="Proteomes" id="UP000004030">
    <property type="component" value="Unassembled WGS sequence"/>
</dbReference>
<evidence type="ECO:0000256" key="10">
    <source>
        <dbReference type="ARBA" id="ARBA00022723"/>
    </source>
</evidence>
<keyword evidence="8 16" id="KW-0004">4Fe-4S</keyword>
<evidence type="ECO:0000256" key="2">
    <source>
        <dbReference type="ARBA" id="ARBA00001966"/>
    </source>
</evidence>
<dbReference type="OrthoDB" id="9764318at2"/>
<dbReference type="GO" id="GO:0047456">
    <property type="term" value="F:2-methylisocitrate dehydratase activity"/>
    <property type="evidence" value="ECO:0007669"/>
    <property type="project" value="UniProtKB-EC"/>
</dbReference>
<evidence type="ECO:0000256" key="15">
    <source>
        <dbReference type="ARBA" id="ARBA00023501"/>
    </source>
</evidence>
<gene>
    <name evidence="19" type="ORF">NSU_1999</name>
</gene>
<dbReference type="Gene3D" id="3.20.19.10">
    <property type="entry name" value="Aconitase, domain 4"/>
    <property type="match status" value="1"/>
</dbReference>
<evidence type="ECO:0000313" key="20">
    <source>
        <dbReference type="Proteomes" id="UP000004030"/>
    </source>
</evidence>
<dbReference type="InterPro" id="IPR006249">
    <property type="entry name" value="Aconitase/IRP2"/>
</dbReference>
<dbReference type="AlphaFoldDB" id="G6ECC8"/>
<dbReference type="UniPathway" id="UPA00223">
    <property type="reaction ID" value="UER00718"/>
</dbReference>
<dbReference type="GO" id="GO:0006099">
    <property type="term" value="P:tricarboxylic acid cycle"/>
    <property type="evidence" value="ECO:0007669"/>
    <property type="project" value="UniProtKB-UniPathway"/>
</dbReference>
<comment type="function">
    <text evidence="16">Catalyzes the isomerization of citrate to isocitrate via cis-aconitate.</text>
</comment>
<dbReference type="PANTHER" id="PTHR11670">
    <property type="entry name" value="ACONITASE/IRON-RESPONSIVE ELEMENT FAMILY MEMBER"/>
    <property type="match status" value="1"/>
</dbReference>
<dbReference type="CDD" id="cd01580">
    <property type="entry name" value="AcnA_IRP_Swivel"/>
    <property type="match status" value="1"/>
</dbReference>
<evidence type="ECO:0000256" key="1">
    <source>
        <dbReference type="ARBA" id="ARBA00000118"/>
    </source>
</evidence>
<evidence type="ECO:0000256" key="7">
    <source>
        <dbReference type="ARBA" id="ARBA00011245"/>
    </source>
</evidence>
<evidence type="ECO:0000256" key="5">
    <source>
        <dbReference type="ARBA" id="ARBA00005026"/>
    </source>
</evidence>
<dbReference type="FunFam" id="3.30.499.10:FF:000020">
    <property type="entry name" value="Aconitate hydratase A"/>
    <property type="match status" value="1"/>
</dbReference>
<dbReference type="FunFam" id="3.30.499.10:FF:000002">
    <property type="entry name" value="Aconitate hydratase"/>
    <property type="match status" value="1"/>
</dbReference>
<evidence type="ECO:0000256" key="12">
    <source>
        <dbReference type="ARBA" id="ARBA00023004"/>
    </source>
</evidence>
<dbReference type="GO" id="GO:0051539">
    <property type="term" value="F:4 iron, 4 sulfur cluster binding"/>
    <property type="evidence" value="ECO:0007669"/>
    <property type="project" value="UniProtKB-KW"/>
</dbReference>
<dbReference type="GO" id="GO:0003994">
    <property type="term" value="F:aconitate hydratase activity"/>
    <property type="evidence" value="ECO:0007669"/>
    <property type="project" value="UniProtKB-EC"/>
</dbReference>
<dbReference type="InterPro" id="IPR018136">
    <property type="entry name" value="Aconitase_4Fe-4S_BS"/>
</dbReference>
<dbReference type="InterPro" id="IPR000573">
    <property type="entry name" value="AconitaseA/IPMdHydase_ssu_swvl"/>
</dbReference>
<comment type="catalytic activity">
    <reaction evidence="1">
        <text>(2S,3R)-3-hydroxybutane-1,2,3-tricarboxylate = 2-methyl-cis-aconitate + H2O</text>
        <dbReference type="Rhea" id="RHEA:17941"/>
        <dbReference type="ChEBI" id="CHEBI:15377"/>
        <dbReference type="ChEBI" id="CHEBI:57429"/>
        <dbReference type="ChEBI" id="CHEBI:57872"/>
        <dbReference type="EC" id="4.2.1.99"/>
    </reaction>
</comment>
<dbReference type="SUPFAM" id="SSF53732">
    <property type="entry name" value="Aconitase iron-sulfur domain"/>
    <property type="match status" value="1"/>
</dbReference>
<keyword evidence="11" id="KW-0694">RNA-binding</keyword>
<comment type="pathway">
    <text evidence="5">Organic acid metabolism; propanoate degradation.</text>
</comment>
<dbReference type="EMBL" id="AGFM01000028">
    <property type="protein sequence ID" value="EHJ61063.1"/>
    <property type="molecule type" value="Genomic_DNA"/>
</dbReference>
<feature type="domain" description="Aconitase A/isopropylmalate dehydratase small subunit swivel" evidence="18">
    <location>
        <begin position="696"/>
        <end position="817"/>
    </location>
</feature>
<dbReference type="NCBIfam" id="TIGR01341">
    <property type="entry name" value="aconitase_1"/>
    <property type="match status" value="1"/>
</dbReference>
<comment type="catalytic activity">
    <reaction evidence="15 16">
        <text>citrate = D-threo-isocitrate</text>
        <dbReference type="Rhea" id="RHEA:10336"/>
        <dbReference type="ChEBI" id="CHEBI:15562"/>
        <dbReference type="ChEBI" id="CHEBI:16947"/>
        <dbReference type="EC" id="4.2.1.3"/>
    </reaction>
</comment>
<dbReference type="eggNOG" id="COG1048">
    <property type="taxonomic scope" value="Bacteria"/>
</dbReference>
<dbReference type="Gene3D" id="3.30.499.10">
    <property type="entry name" value="Aconitase, domain 3"/>
    <property type="match status" value="2"/>
</dbReference>
<dbReference type="InterPro" id="IPR036008">
    <property type="entry name" value="Aconitase_4Fe-4S_dom"/>
</dbReference>
<comment type="cofactor">
    <cofactor evidence="2">
        <name>[4Fe-4S] cluster</name>
        <dbReference type="ChEBI" id="CHEBI:49883"/>
    </cofactor>
</comment>
<dbReference type="InterPro" id="IPR044137">
    <property type="entry name" value="AcnA_IRP_Swivel"/>
</dbReference>
<dbReference type="NCBIfam" id="NF009520">
    <property type="entry name" value="PRK12881.1"/>
    <property type="match status" value="1"/>
</dbReference>
<dbReference type="NCBIfam" id="NF006757">
    <property type="entry name" value="PRK09277.1"/>
    <property type="match status" value="1"/>
</dbReference>
<dbReference type="GO" id="GO:0003723">
    <property type="term" value="F:RNA binding"/>
    <property type="evidence" value="ECO:0007669"/>
    <property type="project" value="UniProtKB-KW"/>
</dbReference>
<evidence type="ECO:0000313" key="19">
    <source>
        <dbReference type="EMBL" id="EHJ61063.1"/>
    </source>
</evidence>
<keyword evidence="9" id="KW-0816">Tricarboxylic acid cycle</keyword>
<comment type="similarity">
    <text evidence="6 16">Belongs to the aconitase/IPM isomerase family.</text>
</comment>
<dbReference type="SUPFAM" id="SSF52016">
    <property type="entry name" value="LeuD/IlvD-like"/>
    <property type="match status" value="1"/>
</dbReference>
<dbReference type="EC" id="4.2.1.3" evidence="16"/>
<evidence type="ECO:0000256" key="3">
    <source>
        <dbReference type="ARBA" id="ARBA00002737"/>
    </source>
</evidence>
<dbReference type="PROSITE" id="PS00450">
    <property type="entry name" value="ACONITASE_1"/>
    <property type="match status" value="1"/>
</dbReference>
<evidence type="ECO:0000259" key="17">
    <source>
        <dbReference type="Pfam" id="PF00330"/>
    </source>
</evidence>
<evidence type="ECO:0000256" key="11">
    <source>
        <dbReference type="ARBA" id="ARBA00022884"/>
    </source>
</evidence>
<keyword evidence="12 16" id="KW-0408">Iron</keyword>
<evidence type="ECO:0000259" key="18">
    <source>
        <dbReference type="Pfam" id="PF00694"/>
    </source>
</evidence>
<accession>G6ECC8</accession>
<dbReference type="Pfam" id="PF00330">
    <property type="entry name" value="Aconitase"/>
    <property type="match status" value="1"/>
</dbReference>
<organism evidence="19 20">
    <name type="scientific">Novosphingobium pentaromativorans US6-1</name>
    <dbReference type="NCBI Taxonomy" id="1088721"/>
    <lineage>
        <taxon>Bacteria</taxon>
        <taxon>Pseudomonadati</taxon>
        <taxon>Pseudomonadota</taxon>
        <taxon>Alphaproteobacteria</taxon>
        <taxon>Sphingomonadales</taxon>
        <taxon>Sphingomonadaceae</taxon>
        <taxon>Novosphingobium</taxon>
    </lineage>
</organism>
<dbReference type="GO" id="GO:0046872">
    <property type="term" value="F:metal ion binding"/>
    <property type="evidence" value="ECO:0007669"/>
    <property type="project" value="UniProtKB-KW"/>
</dbReference>
<dbReference type="KEGG" id="npn:JI59_10090"/>
<keyword evidence="20" id="KW-1185">Reference proteome</keyword>
<dbReference type="Gene3D" id="6.10.190.10">
    <property type="match status" value="1"/>
</dbReference>
<keyword evidence="13 16" id="KW-0411">Iron-sulfur</keyword>
<reference evidence="19 20" key="1">
    <citation type="journal article" date="2012" name="J. Bacteriol.">
        <title>Genome sequence of benzo(a)pyrene-degrading bacterium Novosphingobium pentaromativorans US6-1.</title>
        <authorList>
            <person name="Luo Y.R."/>
            <person name="Kang S.G."/>
            <person name="Kim S.J."/>
            <person name="Kim M.R."/>
            <person name="Li N."/>
            <person name="Lee J.H."/>
            <person name="Kwon K.K."/>
        </authorList>
    </citation>
    <scope>NUCLEOTIDE SEQUENCE [LARGE SCALE GENOMIC DNA]</scope>
    <source>
        <strain evidence="19 20">US6-1</strain>
    </source>
</reference>
<dbReference type="RefSeq" id="WP_007012914.1">
    <property type="nucleotide sequence ID" value="NZ_AGFM01000028.1"/>
</dbReference>
<sequence>MTQVGQDTLGTRSTMTVGGKQVAYYSLKKASEKIGDVSRLPFSMKVLLENLLRFEDGGFTVSTDDIQAIADWQKNPVTGEEIQYRPARVLLQDFTGVPCVVDLAAMRDAIASLGGDTSKINPQVPVNLVIDHSVMVDEFGHPKAFEQNVEIEYHRNMERYDFLKWGSKSLSNFYAVPPGTGICHQVNLENIARSVWTSEDQNGETVAYFDTCVGTDSHTTMVNGLGVLGWGVGGIEAEAAMLGQPVSMLIPEVVGFKFTGTLMEGVTATDLVLTCTNMLRKHGVVGKFVEYYGEGLASLSLADRATLANMAPEYGATCGLFGIDDKTIDYLRLTGREEEQIALVEAYAREQGFWMEPGAPEPIFSSTLELDLSTVVPSLAGPKRPQDKVILTEVDDVFNKDMAETYKKERQSVPVEGKDFSITDGDVMIAAITSCTNTSNPSVLIAAGLVAKKADELGLKPKPWVKTSLAPGSQVVTDYLNKAGLQSHLDNIGFNLVGYGCTTCIGNSGPLAEPISKAINENGLVASAVISGNRNFEGRVSPDVRANFLASPPLVVAYALKGTVVEDFTTTPIGQGKDGQDVFLKDIWPTNLEVAETMAACVDRSMFQARYADVYKGDEHWQAINVVGSETYNWRAGSTYVANPPYFEGMEMTPAPVNDIIEAKPLLILGDSVTTDHISPAGSIKADSPAGQWLMEHQVAKADFNSYGSRRGHHEVMMRGTFANIRIRNEMVPGTEGGISRFGEEVMPVYDVAMKYKEQGTPLVVVAGKEYGTGSSRDWAAKGTNLLGVRAVIVESYERIHRSNLVGMGVLPLQFKDGDTRQSLGLTGDDAFTIRGVATLKPRQDVEVEVTRPDGSTFTFTALCRIDTANELEYFNNGGILQYVLRKLAA</sequence>
<evidence type="ECO:0000256" key="13">
    <source>
        <dbReference type="ARBA" id="ARBA00023014"/>
    </source>
</evidence>
<dbReference type="STRING" id="1088721.JI59_10090"/>
<dbReference type="PRINTS" id="PR00415">
    <property type="entry name" value="ACONITASE"/>
</dbReference>
<evidence type="ECO:0000256" key="4">
    <source>
        <dbReference type="ARBA" id="ARBA00004717"/>
    </source>
</evidence>
<evidence type="ECO:0000256" key="16">
    <source>
        <dbReference type="RuleBase" id="RU361275"/>
    </source>
</evidence>
<dbReference type="PROSITE" id="PS01244">
    <property type="entry name" value="ACONITASE_2"/>
    <property type="match status" value="1"/>
</dbReference>
<comment type="subunit">
    <text evidence="7">Monomer.</text>
</comment>
<keyword evidence="10" id="KW-0479">Metal-binding</keyword>
<evidence type="ECO:0000256" key="9">
    <source>
        <dbReference type="ARBA" id="ARBA00022532"/>
    </source>
</evidence>
<evidence type="ECO:0000256" key="6">
    <source>
        <dbReference type="ARBA" id="ARBA00007185"/>
    </source>
</evidence>
<proteinExistence type="inferred from homology"/>
<dbReference type="InterPro" id="IPR001030">
    <property type="entry name" value="Acoase/IPM_deHydtase_lsu_aba"/>
</dbReference>